<keyword evidence="4" id="KW-0391">Immunity</keyword>
<dbReference type="GO" id="GO:0002376">
    <property type="term" value="P:immune system process"/>
    <property type="evidence" value="ECO:0007669"/>
    <property type="project" value="UniProtKB-KW"/>
</dbReference>
<evidence type="ECO:0000256" key="4">
    <source>
        <dbReference type="ARBA" id="ARBA00022859"/>
    </source>
</evidence>
<evidence type="ECO:0000256" key="2">
    <source>
        <dbReference type="ARBA" id="ARBA00022475"/>
    </source>
</evidence>
<dbReference type="InterPro" id="IPR013783">
    <property type="entry name" value="Ig-like_fold"/>
</dbReference>
<keyword evidence="2" id="KW-1003">Cell membrane</keyword>
<feature type="signal peptide" evidence="9">
    <location>
        <begin position="1"/>
        <end position="25"/>
    </location>
</feature>
<evidence type="ECO:0000256" key="7">
    <source>
        <dbReference type="ARBA" id="ARBA00023180"/>
    </source>
</evidence>
<dbReference type="SUPFAM" id="SSF56436">
    <property type="entry name" value="C-type lectin-like"/>
    <property type="match status" value="2"/>
</dbReference>
<keyword evidence="13" id="KW-1185">Reference proteome</keyword>
<sequence length="1170" mass="131175">NPDHKALKMELLFVILLVLCKTSDMLSTNNVSDMNQQTGIKTAEVGETVTLACSCKHDSVNYLLWFHQSPGGKPHIVSKWMRHHTEVEIPLAYKKRFQVVANSVNGVNNLMISNLQPSDSGMYYCASLRNDLVFGPGVFLHVKTSPSKNTKLLFHQPKLKLLHLGDSVNLSCRIYAEPCAAEPAVYWFTHARLKPALLYPSDSHCTSGFNGTFRGKYCTSYLVLDLVRSSDAGTYHCALASCGVVVFGEGTKVEIKVPLLLVCCLSVALALSIIGLLVLSSLMYKLQLKLKSACEGEVLNVLNTLDIIQDSGVRTAKVGETVTLPCSCQHNAVTYLYWYYQIQGEKPRIISKRMKHDPDAEISPANKERFRVLGRSGDSVNDLKIIDLQPSDSGTYYCVMLEFNAIEFGRGVFLHVKTSSSNAQPSNQQPTLRKLLRLGDSVSLSCSVSAEHCEGERNLYWFRRTASQPPLIYPSEGHCTSLTNGTLHGINCTVNLELDPVRSSDAGTYHCALASCESVVFGGGTKVEITGTDEHRVCSEARDAAVSQRKCSCSLISLNFIYLYLNLFFCQKQEIQTESLHYAALNVKRSVERQQQEDNVEGQNTLLHQERAFHSTEVGSNVTLPCFYYQEKAVMIYWFKQTVGQKPKMFSRFYKADEQGSFHDEFKDNPRFELEAGNGKNDLRISDLQPSDSATYFCVAIDSTTFEFGDGATVNVKGPGPNVHTLVHQPEGSVTLNCSVDTGGCDGENSFYWFKEAKESQPGLIYTPGGRNGGCGRTMMTATHTCDYIEPLMNLDVSDDGVASCAVASCGALLFEDGENMESEGELNSPELVRFLSGALTVTVILSAAMAFSICRMKKTIQCHCAGKRRRREPPVFHFKATQVKRIKTTERRCKESVCVRDFSSCQERQYHFIKQSLNWDEAQTYCRKHHTDLATIGNSKDMKQFLDIDSFTDGNVWIGLHSNINWTWSGVLNSVGSQYRNWESSDDDPDFISANQFCVCIGDNGGWWDYNCAKEFPFICYNAKTTEFVAVNEEMNWSNARTYCRQKFTDLATIGNITENQRVQTLVPTGYWAWTGLYRDENIYWSDQSSFGFSNWDNKSNLIGSETRMCGATSKARSAKWKFLPCQERMPFVCYSFKVMRRIVKIKLTKTDVLDLSDPEQKVQLLRKA</sequence>
<dbReference type="InterPro" id="IPR013106">
    <property type="entry name" value="Ig_V-set"/>
</dbReference>
<feature type="non-terminal residue" evidence="12">
    <location>
        <position position="1"/>
    </location>
</feature>
<dbReference type="CDD" id="cd00099">
    <property type="entry name" value="IgV"/>
    <property type="match status" value="3"/>
</dbReference>
<evidence type="ECO:0000256" key="8">
    <source>
        <dbReference type="SAM" id="Phobius"/>
    </source>
</evidence>
<dbReference type="Gene3D" id="3.10.100.10">
    <property type="entry name" value="Mannose-Binding Protein A, subunit A"/>
    <property type="match status" value="2"/>
</dbReference>
<evidence type="ECO:0000259" key="10">
    <source>
        <dbReference type="PROSITE" id="PS50041"/>
    </source>
</evidence>
<dbReference type="InterPro" id="IPR018378">
    <property type="entry name" value="C-type_lectin_CS"/>
</dbReference>
<dbReference type="GO" id="GO:0005886">
    <property type="term" value="C:plasma membrane"/>
    <property type="evidence" value="ECO:0007669"/>
    <property type="project" value="UniProtKB-SubCell"/>
</dbReference>
<dbReference type="STRING" id="33528.ENSGAFP00000016522"/>
<dbReference type="PANTHER" id="PTHR19433:SF111">
    <property type="entry name" value="T CELL RECEPTOR ALPHA VARIABLE 4"/>
    <property type="match status" value="1"/>
</dbReference>
<dbReference type="InterPro" id="IPR036179">
    <property type="entry name" value="Ig-like_dom_sf"/>
</dbReference>
<feature type="non-terminal residue" evidence="12">
    <location>
        <position position="1170"/>
    </location>
</feature>
<dbReference type="SMART" id="SM00034">
    <property type="entry name" value="CLECT"/>
    <property type="match status" value="2"/>
</dbReference>
<dbReference type="InterPro" id="IPR007110">
    <property type="entry name" value="Ig-like_dom"/>
</dbReference>
<protein>
    <submittedName>
        <fullName evidence="12">Uncharacterized protein</fullName>
    </submittedName>
</protein>
<evidence type="ECO:0000313" key="13">
    <source>
        <dbReference type="Proteomes" id="UP000250572"/>
    </source>
</evidence>
<dbReference type="InterPro" id="IPR016187">
    <property type="entry name" value="CTDL_fold"/>
</dbReference>
<dbReference type="InterPro" id="IPR052051">
    <property type="entry name" value="TCR_complex_component"/>
</dbReference>
<evidence type="ECO:0000256" key="5">
    <source>
        <dbReference type="ARBA" id="ARBA00023136"/>
    </source>
</evidence>
<dbReference type="EMBL" id="NHOQ01000430">
    <property type="protein sequence ID" value="PWA30251.1"/>
    <property type="molecule type" value="Genomic_DNA"/>
</dbReference>
<feature type="domain" description="Ig-like" evidence="11">
    <location>
        <begin position="425"/>
        <end position="530"/>
    </location>
</feature>
<dbReference type="Proteomes" id="UP000250572">
    <property type="component" value="Unassembled WGS sequence"/>
</dbReference>
<name>A0A315W2R2_GAMAF</name>
<organism evidence="12 13">
    <name type="scientific">Gambusia affinis</name>
    <name type="common">Western mosquitofish</name>
    <name type="synonym">Heterandria affinis</name>
    <dbReference type="NCBI Taxonomy" id="33528"/>
    <lineage>
        <taxon>Eukaryota</taxon>
        <taxon>Metazoa</taxon>
        <taxon>Chordata</taxon>
        <taxon>Craniata</taxon>
        <taxon>Vertebrata</taxon>
        <taxon>Euteleostomi</taxon>
        <taxon>Actinopterygii</taxon>
        <taxon>Neopterygii</taxon>
        <taxon>Teleostei</taxon>
        <taxon>Neoteleostei</taxon>
        <taxon>Acanthomorphata</taxon>
        <taxon>Ovalentaria</taxon>
        <taxon>Atherinomorphae</taxon>
        <taxon>Cyprinodontiformes</taxon>
        <taxon>Poeciliidae</taxon>
        <taxon>Poeciliinae</taxon>
        <taxon>Gambusia</taxon>
    </lineage>
</organism>
<evidence type="ECO:0000313" key="12">
    <source>
        <dbReference type="EMBL" id="PWA30251.1"/>
    </source>
</evidence>
<dbReference type="InterPro" id="IPR016186">
    <property type="entry name" value="C-type_lectin-like/link_sf"/>
</dbReference>
<dbReference type="InterPro" id="IPR003598">
    <property type="entry name" value="Ig_sub2"/>
</dbReference>
<keyword evidence="3 9" id="KW-0732">Signal</keyword>
<feature type="domain" description="Ig-like" evidence="11">
    <location>
        <begin position="46"/>
        <end position="125"/>
    </location>
</feature>
<evidence type="ECO:0000256" key="9">
    <source>
        <dbReference type="SAM" id="SignalP"/>
    </source>
</evidence>
<dbReference type="PROSITE" id="PS50835">
    <property type="entry name" value="IG_LIKE"/>
    <property type="match status" value="6"/>
</dbReference>
<dbReference type="PROSITE" id="PS00615">
    <property type="entry name" value="C_TYPE_LECTIN_1"/>
    <property type="match status" value="1"/>
</dbReference>
<evidence type="ECO:0000256" key="3">
    <source>
        <dbReference type="ARBA" id="ARBA00022729"/>
    </source>
</evidence>
<feature type="domain" description="Ig-like" evidence="11">
    <location>
        <begin position="721"/>
        <end position="828"/>
    </location>
</feature>
<keyword evidence="8" id="KW-0812">Transmembrane</keyword>
<feature type="domain" description="Ig-like" evidence="11">
    <location>
        <begin position="146"/>
        <end position="258"/>
    </location>
</feature>
<dbReference type="Pfam" id="PF00059">
    <property type="entry name" value="Lectin_C"/>
    <property type="match status" value="2"/>
</dbReference>
<dbReference type="Gene3D" id="2.60.40.10">
    <property type="entry name" value="Immunoglobulins"/>
    <property type="match status" value="6"/>
</dbReference>
<keyword evidence="8" id="KW-1133">Transmembrane helix</keyword>
<feature type="chain" id="PRO_5016343632" evidence="9">
    <location>
        <begin position="26"/>
        <end position="1170"/>
    </location>
</feature>
<dbReference type="PANTHER" id="PTHR19433">
    <property type="entry name" value="T-CELL RECEPTOR ALPHA CHAIN V REGION-RELATED"/>
    <property type="match status" value="1"/>
</dbReference>
<keyword evidence="5 8" id="KW-0472">Membrane</keyword>
<comment type="subcellular location">
    <subcellularLocation>
        <location evidence="1">Cell membrane</location>
    </subcellularLocation>
</comment>
<dbReference type="InterPro" id="IPR003599">
    <property type="entry name" value="Ig_sub"/>
</dbReference>
<dbReference type="InterPro" id="IPR001304">
    <property type="entry name" value="C-type_lectin-like"/>
</dbReference>
<keyword evidence="7" id="KW-0325">Glycoprotein</keyword>
<dbReference type="Pfam" id="PF07686">
    <property type="entry name" value="V-set"/>
    <property type="match status" value="4"/>
</dbReference>
<dbReference type="SMART" id="SM00408">
    <property type="entry name" value="IGc2"/>
    <property type="match status" value="5"/>
</dbReference>
<evidence type="ECO:0000259" key="11">
    <source>
        <dbReference type="PROSITE" id="PS50835"/>
    </source>
</evidence>
<dbReference type="SMART" id="SM00406">
    <property type="entry name" value="IGv"/>
    <property type="match status" value="5"/>
</dbReference>
<feature type="domain" description="Ig-like" evidence="11">
    <location>
        <begin position="619"/>
        <end position="715"/>
    </location>
</feature>
<dbReference type="AlphaFoldDB" id="A0A315W2R2"/>
<reference evidence="12 13" key="1">
    <citation type="journal article" date="2018" name="G3 (Bethesda)">
        <title>A High-Quality Reference Genome for the Invasive Mosquitofish Gambusia affinis Using a Chicago Library.</title>
        <authorList>
            <person name="Hoffberg S.L."/>
            <person name="Troendle N.J."/>
            <person name="Glenn T.C."/>
            <person name="Mahmud O."/>
            <person name="Louha S."/>
            <person name="Chalopin D."/>
            <person name="Bennetzen J.L."/>
            <person name="Mauricio R."/>
        </authorList>
    </citation>
    <scope>NUCLEOTIDE SEQUENCE [LARGE SCALE GENOMIC DNA]</scope>
    <source>
        <strain evidence="12">NE01/NJP1002.9</strain>
        <tissue evidence="12">Muscle</tissue>
    </source>
</reference>
<comment type="caution">
    <text evidence="12">The sequence shown here is derived from an EMBL/GenBank/DDBJ whole genome shotgun (WGS) entry which is preliminary data.</text>
</comment>
<feature type="domain" description="Ig-like" evidence="11">
    <location>
        <begin position="319"/>
        <end position="398"/>
    </location>
</feature>
<dbReference type="SMART" id="SM00409">
    <property type="entry name" value="IG"/>
    <property type="match status" value="5"/>
</dbReference>
<gene>
    <name evidence="12" type="ORF">CCH79_00018997</name>
</gene>
<dbReference type="SUPFAM" id="SSF48726">
    <property type="entry name" value="Immunoglobulin"/>
    <property type="match status" value="6"/>
</dbReference>
<accession>A0A315W2R2</accession>
<keyword evidence="6" id="KW-1015">Disulfide bond</keyword>
<proteinExistence type="predicted"/>
<evidence type="ECO:0000256" key="6">
    <source>
        <dbReference type="ARBA" id="ARBA00023157"/>
    </source>
</evidence>
<feature type="domain" description="C-type lectin" evidence="10">
    <location>
        <begin position="1017"/>
        <end position="1136"/>
    </location>
</feature>
<feature type="domain" description="C-type lectin" evidence="10">
    <location>
        <begin position="906"/>
        <end position="1022"/>
    </location>
</feature>
<feature type="transmembrane region" description="Helical" evidence="8">
    <location>
        <begin position="259"/>
        <end position="282"/>
    </location>
</feature>
<evidence type="ECO:0000256" key="1">
    <source>
        <dbReference type="ARBA" id="ARBA00004236"/>
    </source>
</evidence>
<dbReference type="GO" id="GO:0009617">
    <property type="term" value="P:response to bacterium"/>
    <property type="evidence" value="ECO:0007669"/>
    <property type="project" value="TreeGrafter"/>
</dbReference>
<dbReference type="PROSITE" id="PS50041">
    <property type="entry name" value="C_TYPE_LECTIN_2"/>
    <property type="match status" value="2"/>
</dbReference>